<accession>A0A1X6MHR1</accession>
<gene>
    <name evidence="2" type="ORF">POSPLADRAFT_1042064</name>
</gene>
<evidence type="ECO:0000313" key="2">
    <source>
        <dbReference type="EMBL" id="OSX55954.1"/>
    </source>
</evidence>
<dbReference type="GeneID" id="36322977"/>
<sequence>MTTLHPSPALFISFPLPPFPHCEPTHGRSLPRVTAPSPAAYLTQPLAYPPATPAPELRASPPGRSPGLRARRRDAFHHGTGPDVPPCTENTPTAGRARTPMSASASCPAFHMRDAGGCPPGSPPAGPAPRPGDLQRAERDSCVRQRDVVPARH</sequence>
<feature type="compositionally biased region" description="Basic and acidic residues" evidence="1">
    <location>
        <begin position="133"/>
        <end position="153"/>
    </location>
</feature>
<evidence type="ECO:0000256" key="1">
    <source>
        <dbReference type="SAM" id="MobiDB-lite"/>
    </source>
</evidence>
<dbReference type="EMBL" id="KZ110725">
    <property type="protein sequence ID" value="OSX55954.1"/>
    <property type="molecule type" value="Genomic_DNA"/>
</dbReference>
<feature type="region of interest" description="Disordered" evidence="1">
    <location>
        <begin position="24"/>
        <end position="153"/>
    </location>
</feature>
<keyword evidence="3" id="KW-1185">Reference proteome</keyword>
<protein>
    <submittedName>
        <fullName evidence="2">Uncharacterized protein</fullName>
    </submittedName>
</protein>
<dbReference type="RefSeq" id="XP_024332748.1">
    <property type="nucleotide sequence ID" value="XM_024478027.1"/>
</dbReference>
<name>A0A1X6MHR1_9APHY</name>
<dbReference type="AlphaFoldDB" id="A0A1X6MHR1"/>
<reference evidence="2 3" key="1">
    <citation type="submission" date="2017-04" db="EMBL/GenBank/DDBJ databases">
        <title>Genome Sequence of the Model Brown-Rot Fungus Postia placenta SB12.</title>
        <authorList>
            <consortium name="DOE Joint Genome Institute"/>
            <person name="Gaskell J."/>
            <person name="Kersten P."/>
            <person name="Larrondo L.F."/>
            <person name="Canessa P."/>
            <person name="Martinez D."/>
            <person name="Hibbett D."/>
            <person name="Schmoll M."/>
            <person name="Kubicek C.P."/>
            <person name="Martinez A.T."/>
            <person name="Yadav J."/>
            <person name="Master E."/>
            <person name="Magnuson J.K."/>
            <person name="James T."/>
            <person name="Yaver D."/>
            <person name="Berka R."/>
            <person name="Labutti K."/>
            <person name="Lipzen A."/>
            <person name="Aerts A."/>
            <person name="Barry K."/>
            <person name="Henrissat B."/>
            <person name="Blanchette R."/>
            <person name="Grigoriev I."/>
            <person name="Cullen D."/>
        </authorList>
    </citation>
    <scope>NUCLEOTIDE SEQUENCE [LARGE SCALE GENOMIC DNA]</scope>
    <source>
        <strain evidence="2 3">MAD-698-R-SB12</strain>
    </source>
</reference>
<organism evidence="2 3">
    <name type="scientific">Postia placenta MAD-698-R-SB12</name>
    <dbReference type="NCBI Taxonomy" id="670580"/>
    <lineage>
        <taxon>Eukaryota</taxon>
        <taxon>Fungi</taxon>
        <taxon>Dikarya</taxon>
        <taxon>Basidiomycota</taxon>
        <taxon>Agaricomycotina</taxon>
        <taxon>Agaricomycetes</taxon>
        <taxon>Polyporales</taxon>
        <taxon>Adustoporiaceae</taxon>
        <taxon>Rhodonia</taxon>
    </lineage>
</organism>
<evidence type="ECO:0000313" key="3">
    <source>
        <dbReference type="Proteomes" id="UP000194127"/>
    </source>
</evidence>
<proteinExistence type="predicted"/>
<dbReference type="Proteomes" id="UP000194127">
    <property type="component" value="Unassembled WGS sequence"/>
</dbReference>
<feature type="compositionally biased region" description="Pro residues" evidence="1">
    <location>
        <begin position="120"/>
        <end position="130"/>
    </location>
</feature>